<gene>
    <name evidence="1" type="ORF">SDC9_190869</name>
</gene>
<sequence>MYKFTYFAPFSEKIHFRASITNYDTFIIQQETNPMIIIKLDYQLSQSTKLNLGVGYLQSGLMNIRVNYFGYFIRGGVQWEL</sequence>
<proteinExistence type="predicted"/>
<protein>
    <recommendedName>
        <fullName evidence="2">Autotransporter domain-containing protein</fullName>
    </recommendedName>
</protein>
<comment type="caution">
    <text evidence="1">The sequence shown here is derived from an EMBL/GenBank/DDBJ whole genome shotgun (WGS) entry which is preliminary data.</text>
</comment>
<dbReference type="AlphaFoldDB" id="A0A645HWS0"/>
<accession>A0A645HWS0</accession>
<evidence type="ECO:0008006" key="2">
    <source>
        <dbReference type="Google" id="ProtNLM"/>
    </source>
</evidence>
<name>A0A645HWS0_9ZZZZ</name>
<dbReference type="EMBL" id="VSSQ01101634">
    <property type="protein sequence ID" value="MPN43310.1"/>
    <property type="molecule type" value="Genomic_DNA"/>
</dbReference>
<reference evidence="1" key="1">
    <citation type="submission" date="2019-08" db="EMBL/GenBank/DDBJ databases">
        <authorList>
            <person name="Kucharzyk K."/>
            <person name="Murdoch R.W."/>
            <person name="Higgins S."/>
            <person name="Loffler F."/>
        </authorList>
    </citation>
    <scope>NUCLEOTIDE SEQUENCE</scope>
</reference>
<organism evidence="1">
    <name type="scientific">bioreactor metagenome</name>
    <dbReference type="NCBI Taxonomy" id="1076179"/>
    <lineage>
        <taxon>unclassified sequences</taxon>
        <taxon>metagenomes</taxon>
        <taxon>ecological metagenomes</taxon>
    </lineage>
</organism>
<evidence type="ECO:0000313" key="1">
    <source>
        <dbReference type="EMBL" id="MPN43310.1"/>
    </source>
</evidence>